<evidence type="ECO:0000256" key="1">
    <source>
        <dbReference type="SAM" id="MobiDB-lite"/>
    </source>
</evidence>
<evidence type="ECO:0000313" key="2">
    <source>
        <dbReference type="EnsemblMetazoa" id="GAUT048439-PA"/>
    </source>
</evidence>
<proteinExistence type="predicted"/>
<reference evidence="2" key="1">
    <citation type="submission" date="2020-05" db="UniProtKB">
        <authorList>
            <consortium name="EnsemblMetazoa"/>
        </authorList>
    </citation>
    <scope>IDENTIFICATION</scope>
    <source>
        <strain evidence="2">TTRI</strain>
    </source>
</reference>
<dbReference type="EnsemblMetazoa" id="GAUT048439-RA">
    <property type="protein sequence ID" value="GAUT048439-PA"/>
    <property type="gene ID" value="GAUT048439"/>
</dbReference>
<protein>
    <submittedName>
        <fullName evidence="2">Uncharacterized protein</fullName>
    </submittedName>
</protein>
<accession>A0A1A9VUU8</accession>
<organism evidence="2 3">
    <name type="scientific">Glossina austeni</name>
    <name type="common">Savannah tsetse fly</name>
    <dbReference type="NCBI Taxonomy" id="7395"/>
    <lineage>
        <taxon>Eukaryota</taxon>
        <taxon>Metazoa</taxon>
        <taxon>Ecdysozoa</taxon>
        <taxon>Arthropoda</taxon>
        <taxon>Hexapoda</taxon>
        <taxon>Insecta</taxon>
        <taxon>Pterygota</taxon>
        <taxon>Neoptera</taxon>
        <taxon>Endopterygota</taxon>
        <taxon>Diptera</taxon>
        <taxon>Brachycera</taxon>
        <taxon>Muscomorpha</taxon>
        <taxon>Hippoboscoidea</taxon>
        <taxon>Glossinidae</taxon>
        <taxon>Glossina</taxon>
    </lineage>
</organism>
<feature type="compositionally biased region" description="Polar residues" evidence="1">
    <location>
        <begin position="46"/>
        <end position="57"/>
    </location>
</feature>
<dbReference type="VEuPathDB" id="VectorBase:GAUT048439"/>
<name>A0A1A9VUU8_GLOAU</name>
<evidence type="ECO:0000313" key="3">
    <source>
        <dbReference type="Proteomes" id="UP000078200"/>
    </source>
</evidence>
<sequence>MWPNLTHKVDLLKIIQISGHIMRMLAVRVRKVGKRMRRSRHDTTQQHHNPQPHNKSPNLPLFTLVFWPKYSKTPKQFVQKQRKLLWIALMDVRHTDFLENIIHSKA</sequence>
<dbReference type="Proteomes" id="UP000078200">
    <property type="component" value="Unassembled WGS sequence"/>
</dbReference>
<dbReference type="AlphaFoldDB" id="A0A1A9VUU8"/>
<keyword evidence="3" id="KW-1185">Reference proteome</keyword>
<feature type="region of interest" description="Disordered" evidence="1">
    <location>
        <begin position="34"/>
        <end position="57"/>
    </location>
</feature>